<accession>A0A9Q1GBM2</accession>
<feature type="region of interest" description="Disordered" evidence="1">
    <location>
        <begin position="1"/>
        <end position="23"/>
    </location>
</feature>
<dbReference type="AlphaFoldDB" id="A0A9Q1GBM2"/>
<gene>
    <name evidence="2" type="ORF">SKAU_G00013460</name>
</gene>
<dbReference type="Proteomes" id="UP001152622">
    <property type="component" value="Chromosome 1"/>
</dbReference>
<sequence length="133" mass="14121">MIVPRAGRGTGWRGVSQRDGCDNRAAERTGCFRKCGGRLQSCGARSACGKGQTTEPRGGQRSSARNLRERKVGRPKQTGMPGRTAPDTPLARVRRTARPGLSAVRTLHCGSRPSSGSPFIHRRGGQGLLGNAV</sequence>
<keyword evidence="3" id="KW-1185">Reference proteome</keyword>
<feature type="region of interest" description="Disordered" evidence="1">
    <location>
        <begin position="42"/>
        <end position="90"/>
    </location>
</feature>
<evidence type="ECO:0000256" key="1">
    <source>
        <dbReference type="SAM" id="MobiDB-lite"/>
    </source>
</evidence>
<protein>
    <submittedName>
        <fullName evidence="2">Uncharacterized protein</fullName>
    </submittedName>
</protein>
<evidence type="ECO:0000313" key="3">
    <source>
        <dbReference type="Proteomes" id="UP001152622"/>
    </source>
</evidence>
<feature type="compositionally biased region" description="Polar residues" evidence="1">
    <location>
        <begin position="51"/>
        <end position="65"/>
    </location>
</feature>
<name>A0A9Q1GBM2_SYNKA</name>
<dbReference type="EMBL" id="JAINUF010000001">
    <property type="protein sequence ID" value="KAJ8380568.1"/>
    <property type="molecule type" value="Genomic_DNA"/>
</dbReference>
<feature type="region of interest" description="Disordered" evidence="1">
    <location>
        <begin position="106"/>
        <end position="133"/>
    </location>
</feature>
<evidence type="ECO:0000313" key="2">
    <source>
        <dbReference type="EMBL" id="KAJ8380568.1"/>
    </source>
</evidence>
<comment type="caution">
    <text evidence="2">The sequence shown here is derived from an EMBL/GenBank/DDBJ whole genome shotgun (WGS) entry which is preliminary data.</text>
</comment>
<reference evidence="2" key="1">
    <citation type="journal article" date="2023" name="Science">
        <title>Genome structures resolve the early diversification of teleost fishes.</title>
        <authorList>
            <person name="Parey E."/>
            <person name="Louis A."/>
            <person name="Montfort J."/>
            <person name="Bouchez O."/>
            <person name="Roques C."/>
            <person name="Iampietro C."/>
            <person name="Lluch J."/>
            <person name="Castinel A."/>
            <person name="Donnadieu C."/>
            <person name="Desvignes T."/>
            <person name="Floi Bucao C."/>
            <person name="Jouanno E."/>
            <person name="Wen M."/>
            <person name="Mejri S."/>
            <person name="Dirks R."/>
            <person name="Jansen H."/>
            <person name="Henkel C."/>
            <person name="Chen W.J."/>
            <person name="Zahm M."/>
            <person name="Cabau C."/>
            <person name="Klopp C."/>
            <person name="Thompson A.W."/>
            <person name="Robinson-Rechavi M."/>
            <person name="Braasch I."/>
            <person name="Lecointre G."/>
            <person name="Bobe J."/>
            <person name="Postlethwait J.H."/>
            <person name="Berthelot C."/>
            <person name="Roest Crollius H."/>
            <person name="Guiguen Y."/>
        </authorList>
    </citation>
    <scope>NUCLEOTIDE SEQUENCE</scope>
    <source>
        <strain evidence="2">WJC10195</strain>
    </source>
</reference>
<organism evidence="2 3">
    <name type="scientific">Synaphobranchus kaupii</name>
    <name type="common">Kaup's arrowtooth eel</name>
    <dbReference type="NCBI Taxonomy" id="118154"/>
    <lineage>
        <taxon>Eukaryota</taxon>
        <taxon>Metazoa</taxon>
        <taxon>Chordata</taxon>
        <taxon>Craniata</taxon>
        <taxon>Vertebrata</taxon>
        <taxon>Euteleostomi</taxon>
        <taxon>Actinopterygii</taxon>
        <taxon>Neopterygii</taxon>
        <taxon>Teleostei</taxon>
        <taxon>Anguilliformes</taxon>
        <taxon>Synaphobranchidae</taxon>
        <taxon>Synaphobranchus</taxon>
    </lineage>
</organism>
<proteinExistence type="predicted"/>